<name>A0A8E2AKL9_9APHY</name>
<dbReference type="InterPro" id="IPR050641">
    <property type="entry name" value="RIFMO-like"/>
</dbReference>
<evidence type="ECO:0000256" key="2">
    <source>
        <dbReference type="ARBA" id="ARBA00022630"/>
    </source>
</evidence>
<dbReference type="PANTHER" id="PTHR43004:SF19">
    <property type="entry name" value="BINDING MONOOXYGENASE, PUTATIVE (JCVI)-RELATED"/>
    <property type="match status" value="1"/>
</dbReference>
<dbReference type="AlphaFoldDB" id="A0A8E2AKL9"/>
<keyword evidence="7" id="KW-1185">Reference proteome</keyword>
<evidence type="ECO:0000256" key="3">
    <source>
        <dbReference type="ARBA" id="ARBA00022827"/>
    </source>
</evidence>
<dbReference type="InterPro" id="IPR036188">
    <property type="entry name" value="FAD/NAD-bd_sf"/>
</dbReference>
<evidence type="ECO:0000256" key="4">
    <source>
        <dbReference type="ARBA" id="ARBA00023002"/>
    </source>
</evidence>
<protein>
    <recommendedName>
        <fullName evidence="5">FAD-binding domain-containing protein</fullName>
    </recommendedName>
</protein>
<dbReference type="EMBL" id="KV722867">
    <property type="protein sequence ID" value="OCH83687.1"/>
    <property type="molecule type" value="Genomic_DNA"/>
</dbReference>
<evidence type="ECO:0000313" key="7">
    <source>
        <dbReference type="Proteomes" id="UP000250043"/>
    </source>
</evidence>
<dbReference type="Gene3D" id="3.40.30.120">
    <property type="match status" value="1"/>
</dbReference>
<dbReference type="Proteomes" id="UP000250043">
    <property type="component" value="Unassembled WGS sequence"/>
</dbReference>
<dbReference type="Gene3D" id="3.50.50.60">
    <property type="entry name" value="FAD/NAD(P)-binding domain"/>
    <property type="match status" value="1"/>
</dbReference>
<dbReference type="OrthoDB" id="2690153at2759"/>
<keyword evidence="4" id="KW-0560">Oxidoreductase</keyword>
<organism evidence="6 7">
    <name type="scientific">Obba rivulosa</name>
    <dbReference type="NCBI Taxonomy" id="1052685"/>
    <lineage>
        <taxon>Eukaryota</taxon>
        <taxon>Fungi</taxon>
        <taxon>Dikarya</taxon>
        <taxon>Basidiomycota</taxon>
        <taxon>Agaricomycotina</taxon>
        <taxon>Agaricomycetes</taxon>
        <taxon>Polyporales</taxon>
        <taxon>Gelatoporiaceae</taxon>
        <taxon>Obba</taxon>
    </lineage>
</organism>
<keyword evidence="2" id="KW-0285">Flavoprotein</keyword>
<dbReference type="GO" id="GO:0016709">
    <property type="term" value="F:oxidoreductase activity, acting on paired donors, with incorporation or reduction of molecular oxygen, NAD(P)H as one donor, and incorporation of one atom of oxygen"/>
    <property type="evidence" value="ECO:0007669"/>
    <property type="project" value="UniProtKB-ARBA"/>
</dbReference>
<reference evidence="6 7" key="1">
    <citation type="submission" date="2016-07" db="EMBL/GenBank/DDBJ databases">
        <title>Draft genome of the white-rot fungus Obba rivulosa 3A-2.</title>
        <authorList>
            <consortium name="DOE Joint Genome Institute"/>
            <person name="Miettinen O."/>
            <person name="Riley R."/>
            <person name="Acob R."/>
            <person name="Barry K."/>
            <person name="Cullen D."/>
            <person name="De Vries R."/>
            <person name="Hainaut M."/>
            <person name="Hatakka A."/>
            <person name="Henrissat B."/>
            <person name="Hilden K."/>
            <person name="Kuo R."/>
            <person name="Labutti K."/>
            <person name="Lipzen A."/>
            <person name="Makela M.R."/>
            <person name="Sandor L."/>
            <person name="Spatafora J.W."/>
            <person name="Grigoriev I.V."/>
            <person name="Hibbett D.S."/>
        </authorList>
    </citation>
    <scope>NUCLEOTIDE SEQUENCE [LARGE SCALE GENOMIC DNA]</scope>
    <source>
        <strain evidence="6 7">3A-2</strain>
    </source>
</reference>
<evidence type="ECO:0000259" key="5">
    <source>
        <dbReference type="Pfam" id="PF01494"/>
    </source>
</evidence>
<proteinExistence type="predicted"/>
<dbReference type="Pfam" id="PF01494">
    <property type="entry name" value="FAD_binding_3"/>
    <property type="match status" value="1"/>
</dbReference>
<evidence type="ECO:0000313" key="6">
    <source>
        <dbReference type="EMBL" id="OCH83687.1"/>
    </source>
</evidence>
<sequence length="245" mass="25590">MVDKFGEDRVFVTGDAAHVHPPTGRQGLNSSVQDAFNFGWKLALVERCFASPALLETYTDERLPVIAEILPVIAEMLKKTSDLPDKTVRARAGSTSAWARGGALLQLGGVSGQPVAAYGDASGALHAGDRVPDATGLRKVKGPSALDADTSLFRIFSPSYHTALVFAASAEDANTALASLAKYPAEAVRTVLILPAGAPVPVVDAEAVVEDRDGHAYAGYGAEQGCLTIVIVRPDDYVGARTSTA</sequence>
<evidence type="ECO:0000256" key="1">
    <source>
        <dbReference type="ARBA" id="ARBA00001974"/>
    </source>
</evidence>
<comment type="cofactor">
    <cofactor evidence="1">
        <name>FAD</name>
        <dbReference type="ChEBI" id="CHEBI:57692"/>
    </cofactor>
</comment>
<gene>
    <name evidence="6" type="ORF">OBBRIDRAFT_822088</name>
</gene>
<dbReference type="PANTHER" id="PTHR43004">
    <property type="entry name" value="TRK SYSTEM POTASSIUM UPTAKE PROTEIN"/>
    <property type="match status" value="1"/>
</dbReference>
<feature type="domain" description="FAD-binding" evidence="5">
    <location>
        <begin position="2"/>
        <end position="69"/>
    </location>
</feature>
<dbReference type="GO" id="GO:0071949">
    <property type="term" value="F:FAD binding"/>
    <property type="evidence" value="ECO:0007669"/>
    <property type="project" value="InterPro"/>
</dbReference>
<accession>A0A8E2AKL9</accession>
<keyword evidence="3" id="KW-0274">FAD</keyword>
<dbReference type="PRINTS" id="PR00420">
    <property type="entry name" value="RNGMNOXGNASE"/>
</dbReference>
<dbReference type="SUPFAM" id="SSF51905">
    <property type="entry name" value="FAD/NAD(P)-binding domain"/>
    <property type="match status" value="1"/>
</dbReference>
<dbReference type="InterPro" id="IPR002938">
    <property type="entry name" value="FAD-bd"/>
</dbReference>